<dbReference type="SMART" id="SM00382">
    <property type="entry name" value="AAA"/>
    <property type="match status" value="1"/>
</dbReference>
<dbReference type="Proteomes" id="UP000449710">
    <property type="component" value="Unassembled WGS sequence"/>
</dbReference>
<evidence type="ECO:0000256" key="2">
    <source>
        <dbReference type="ARBA" id="ARBA00022448"/>
    </source>
</evidence>
<evidence type="ECO:0000256" key="5">
    <source>
        <dbReference type="ARBA" id="ARBA00022741"/>
    </source>
</evidence>
<dbReference type="InterPro" id="IPR036640">
    <property type="entry name" value="ABC1_TM_sf"/>
</dbReference>
<keyword evidence="3" id="KW-1003">Cell membrane</keyword>
<evidence type="ECO:0000256" key="3">
    <source>
        <dbReference type="ARBA" id="ARBA00022475"/>
    </source>
</evidence>
<dbReference type="Pfam" id="PF00664">
    <property type="entry name" value="ABC_membrane"/>
    <property type="match status" value="1"/>
</dbReference>
<evidence type="ECO:0000259" key="10">
    <source>
        <dbReference type="PROSITE" id="PS50893"/>
    </source>
</evidence>
<dbReference type="InterPro" id="IPR003593">
    <property type="entry name" value="AAA+_ATPase"/>
</dbReference>
<feature type="transmembrane region" description="Helical" evidence="9">
    <location>
        <begin position="12"/>
        <end position="40"/>
    </location>
</feature>
<dbReference type="PANTHER" id="PTHR43394:SF1">
    <property type="entry name" value="ATP-BINDING CASSETTE SUB-FAMILY B MEMBER 10, MITOCHONDRIAL"/>
    <property type="match status" value="1"/>
</dbReference>
<evidence type="ECO:0000313" key="13">
    <source>
        <dbReference type="Proteomes" id="UP000449710"/>
    </source>
</evidence>
<keyword evidence="7 9" id="KW-1133">Transmembrane helix</keyword>
<dbReference type="InterPro" id="IPR003439">
    <property type="entry name" value="ABC_transporter-like_ATP-bd"/>
</dbReference>
<accession>A0AA43XJP7</accession>
<evidence type="ECO:0000256" key="8">
    <source>
        <dbReference type="ARBA" id="ARBA00023136"/>
    </source>
</evidence>
<dbReference type="GO" id="GO:0016887">
    <property type="term" value="F:ATP hydrolysis activity"/>
    <property type="evidence" value="ECO:0007669"/>
    <property type="project" value="InterPro"/>
</dbReference>
<organism evidence="12 13">
    <name type="scientific">Isachenkonia alkalipeptolytica</name>
    <dbReference type="NCBI Taxonomy" id="2565777"/>
    <lineage>
        <taxon>Bacteria</taxon>
        <taxon>Bacillati</taxon>
        <taxon>Bacillota</taxon>
        <taxon>Clostridia</taxon>
        <taxon>Eubacteriales</taxon>
        <taxon>Clostridiaceae</taxon>
        <taxon>Isachenkonia</taxon>
    </lineage>
</organism>
<dbReference type="PROSITE" id="PS00211">
    <property type="entry name" value="ABC_TRANSPORTER_1"/>
    <property type="match status" value="1"/>
</dbReference>
<sequence length="577" mass="65908">MKRIFTYMKKYKMLFIIPTISMFFLIGLDMINPMITGVIIDDVIVGGEFHRLNGLLLLLIFITLGRAVFGYIREFLFDYAGIQVGLDLRRDLFDHIQSLPFEYFDKTNTGEIMSRTTRDVDNVWEVVGFVAGFFLEQIFYVIAATTMMFFINWQLALICTLVFPFLGYLAVKMDRNMSTAYEEISDQDAKLNTKAQENIAGVRLVKSLNREKLEKKKFRRENKKLYQLNLKRNNILGNFHPKIEFLSYFSTILVVLVGGVFVINEQMTIGSLVAFNGFVSMLVWPMRFLGWLTNSLSRCNASLKKIFKIMDEVPGIKNPENPVSPERRQGAVTFENVTFQYGKEKILNHIDLEIKPGSTIAIMGATGSGKTSLANLIPRYYDTSQGQILVDGVDVRKQDLQELRQSISVVMQDTFLFSDTLLENIKFGSEEAPREEIEEAMKDARVYDFIQEMPQGLETIIGERGVGLSGGQKQRISIARALLKKSPILIFDDATSALDMETEYQIQKALNKRGDITKIIIAHRISAVKDADEILILREGNILEKGNHHRLINQKGYYYNLYKNQLGDVTLLNKEVI</sequence>
<keyword evidence="8 9" id="KW-0472">Membrane</keyword>
<dbReference type="EMBL" id="SUMG01000005">
    <property type="protein sequence ID" value="NBG88022.1"/>
    <property type="molecule type" value="Genomic_DNA"/>
</dbReference>
<feature type="domain" description="ABC transporter" evidence="10">
    <location>
        <begin position="332"/>
        <end position="564"/>
    </location>
</feature>
<proteinExistence type="predicted"/>
<dbReference type="AlphaFoldDB" id="A0AA43XJP7"/>
<keyword evidence="6 12" id="KW-0067">ATP-binding</keyword>
<evidence type="ECO:0000256" key="4">
    <source>
        <dbReference type="ARBA" id="ARBA00022692"/>
    </source>
</evidence>
<dbReference type="PROSITE" id="PS50929">
    <property type="entry name" value="ABC_TM1F"/>
    <property type="match status" value="1"/>
</dbReference>
<dbReference type="InterPro" id="IPR039421">
    <property type="entry name" value="Type_1_exporter"/>
</dbReference>
<feature type="domain" description="ABC transmembrane type-1" evidence="11">
    <location>
        <begin position="19"/>
        <end position="298"/>
    </location>
</feature>
<dbReference type="FunFam" id="3.40.50.300:FF:000221">
    <property type="entry name" value="Multidrug ABC transporter ATP-binding protein"/>
    <property type="match status" value="1"/>
</dbReference>
<feature type="transmembrane region" description="Helical" evidence="9">
    <location>
        <begin position="269"/>
        <end position="289"/>
    </location>
</feature>
<dbReference type="PANTHER" id="PTHR43394">
    <property type="entry name" value="ATP-DEPENDENT PERMEASE MDL1, MITOCHONDRIAL"/>
    <property type="match status" value="1"/>
</dbReference>
<dbReference type="CDD" id="cd18542">
    <property type="entry name" value="ABC_6TM_YknU_like"/>
    <property type="match status" value="1"/>
</dbReference>
<feature type="transmembrane region" description="Helical" evidence="9">
    <location>
        <begin position="245"/>
        <end position="263"/>
    </location>
</feature>
<dbReference type="Gene3D" id="3.40.50.300">
    <property type="entry name" value="P-loop containing nucleotide triphosphate hydrolases"/>
    <property type="match status" value="1"/>
</dbReference>
<evidence type="ECO:0000259" key="11">
    <source>
        <dbReference type="PROSITE" id="PS50929"/>
    </source>
</evidence>
<feature type="transmembrane region" description="Helical" evidence="9">
    <location>
        <begin position="52"/>
        <end position="72"/>
    </location>
</feature>
<feature type="transmembrane region" description="Helical" evidence="9">
    <location>
        <begin position="123"/>
        <end position="143"/>
    </location>
</feature>
<keyword evidence="2" id="KW-0813">Transport</keyword>
<dbReference type="SUPFAM" id="SSF52540">
    <property type="entry name" value="P-loop containing nucleoside triphosphate hydrolases"/>
    <property type="match status" value="1"/>
</dbReference>
<dbReference type="InterPro" id="IPR017871">
    <property type="entry name" value="ABC_transporter-like_CS"/>
</dbReference>
<comment type="caution">
    <text evidence="12">The sequence shown here is derived from an EMBL/GenBank/DDBJ whole genome shotgun (WGS) entry which is preliminary data.</text>
</comment>
<keyword evidence="13" id="KW-1185">Reference proteome</keyword>
<evidence type="ECO:0000256" key="1">
    <source>
        <dbReference type="ARBA" id="ARBA00004651"/>
    </source>
</evidence>
<dbReference type="InterPro" id="IPR011527">
    <property type="entry name" value="ABC1_TM_dom"/>
</dbReference>
<comment type="subcellular location">
    <subcellularLocation>
        <location evidence="1">Cell membrane</location>
        <topology evidence="1">Multi-pass membrane protein</topology>
    </subcellularLocation>
</comment>
<dbReference type="PROSITE" id="PS50893">
    <property type="entry name" value="ABC_TRANSPORTER_2"/>
    <property type="match status" value="1"/>
</dbReference>
<dbReference type="RefSeq" id="WP_160720105.1">
    <property type="nucleotide sequence ID" value="NZ_SUMG01000005.1"/>
</dbReference>
<protein>
    <submittedName>
        <fullName evidence="12">ABC transporter ATP-binding protein</fullName>
    </submittedName>
</protein>
<name>A0AA43XJP7_9CLOT</name>
<dbReference type="InterPro" id="IPR027417">
    <property type="entry name" value="P-loop_NTPase"/>
</dbReference>
<evidence type="ECO:0000256" key="6">
    <source>
        <dbReference type="ARBA" id="ARBA00022840"/>
    </source>
</evidence>
<dbReference type="GO" id="GO:0005524">
    <property type="term" value="F:ATP binding"/>
    <property type="evidence" value="ECO:0007669"/>
    <property type="project" value="UniProtKB-KW"/>
</dbReference>
<reference evidence="12 13" key="1">
    <citation type="submission" date="2019-04" db="EMBL/GenBank/DDBJ databases">
        <title>Isachenkonia alkalipeptolytica gen. nov. sp. nov. a new anaerobic, alkiliphilic organothrophic bacterium capable to reduce synthesized ferrihydrite isolated from a soda lake.</title>
        <authorList>
            <person name="Toshchakov S.V."/>
            <person name="Zavarzina D.G."/>
            <person name="Zhilina T.N."/>
            <person name="Kostrikina N.A."/>
            <person name="Kublanov I.V."/>
        </authorList>
    </citation>
    <scope>NUCLEOTIDE SEQUENCE [LARGE SCALE GENOMIC DNA]</scope>
    <source>
        <strain evidence="12 13">Z-1701</strain>
    </source>
</reference>
<evidence type="ECO:0000313" key="12">
    <source>
        <dbReference type="EMBL" id="NBG88022.1"/>
    </source>
</evidence>
<evidence type="ECO:0000256" key="7">
    <source>
        <dbReference type="ARBA" id="ARBA00022989"/>
    </source>
</evidence>
<dbReference type="GO" id="GO:0015421">
    <property type="term" value="F:ABC-type oligopeptide transporter activity"/>
    <property type="evidence" value="ECO:0007669"/>
    <property type="project" value="TreeGrafter"/>
</dbReference>
<keyword evidence="5" id="KW-0547">Nucleotide-binding</keyword>
<dbReference type="SUPFAM" id="SSF90123">
    <property type="entry name" value="ABC transporter transmembrane region"/>
    <property type="match status" value="1"/>
</dbReference>
<dbReference type="Pfam" id="PF00005">
    <property type="entry name" value="ABC_tran"/>
    <property type="match status" value="1"/>
</dbReference>
<keyword evidence="4 9" id="KW-0812">Transmembrane</keyword>
<gene>
    <name evidence="12" type="ORF">ISALK_05860</name>
</gene>
<dbReference type="GO" id="GO:0005886">
    <property type="term" value="C:plasma membrane"/>
    <property type="evidence" value="ECO:0007669"/>
    <property type="project" value="UniProtKB-SubCell"/>
</dbReference>
<evidence type="ECO:0000256" key="9">
    <source>
        <dbReference type="SAM" id="Phobius"/>
    </source>
</evidence>
<dbReference type="Gene3D" id="1.20.1560.10">
    <property type="entry name" value="ABC transporter type 1, transmembrane domain"/>
    <property type="match status" value="1"/>
</dbReference>
<feature type="transmembrane region" description="Helical" evidence="9">
    <location>
        <begin position="149"/>
        <end position="171"/>
    </location>
</feature>